<keyword evidence="7 11" id="KW-1133">Transmembrane helix</keyword>
<dbReference type="AlphaFoldDB" id="A0AAV9V0N8"/>
<gene>
    <name evidence="13" type="primary">TVP38_2</name>
    <name evidence="13" type="ORF">TWF730_009184</name>
</gene>
<organism evidence="13 14">
    <name type="scientific">Orbilia blumenaviensis</name>
    <dbReference type="NCBI Taxonomy" id="1796055"/>
    <lineage>
        <taxon>Eukaryota</taxon>
        <taxon>Fungi</taxon>
        <taxon>Dikarya</taxon>
        <taxon>Ascomycota</taxon>
        <taxon>Pezizomycotina</taxon>
        <taxon>Orbiliomycetes</taxon>
        <taxon>Orbiliales</taxon>
        <taxon>Orbiliaceae</taxon>
        <taxon>Orbilia</taxon>
    </lineage>
</organism>
<feature type="domain" description="VTT" evidence="12">
    <location>
        <begin position="147"/>
        <end position="261"/>
    </location>
</feature>
<dbReference type="InterPro" id="IPR032816">
    <property type="entry name" value="VTT_dom"/>
</dbReference>
<feature type="region of interest" description="Disordered" evidence="10">
    <location>
        <begin position="411"/>
        <end position="439"/>
    </location>
</feature>
<keyword evidence="14" id="KW-1185">Reference proteome</keyword>
<feature type="compositionally biased region" description="Polar residues" evidence="10">
    <location>
        <begin position="1"/>
        <end position="11"/>
    </location>
</feature>
<feature type="region of interest" description="Disordered" evidence="10">
    <location>
        <begin position="1"/>
        <end position="57"/>
    </location>
</feature>
<evidence type="ECO:0000256" key="4">
    <source>
        <dbReference type="ARBA" id="ARBA00013533"/>
    </source>
</evidence>
<evidence type="ECO:0000259" key="12">
    <source>
        <dbReference type="Pfam" id="PF09335"/>
    </source>
</evidence>
<feature type="transmembrane region" description="Helical" evidence="11">
    <location>
        <begin position="126"/>
        <end position="157"/>
    </location>
</feature>
<proteinExistence type="inferred from homology"/>
<evidence type="ECO:0000313" key="14">
    <source>
        <dbReference type="Proteomes" id="UP001373714"/>
    </source>
</evidence>
<feature type="region of interest" description="Disordered" evidence="10">
    <location>
        <begin position="322"/>
        <end position="386"/>
    </location>
</feature>
<feature type="transmembrane region" description="Helical" evidence="11">
    <location>
        <begin position="239"/>
        <end position="259"/>
    </location>
</feature>
<evidence type="ECO:0000256" key="8">
    <source>
        <dbReference type="ARBA" id="ARBA00023034"/>
    </source>
</evidence>
<evidence type="ECO:0000256" key="10">
    <source>
        <dbReference type="SAM" id="MobiDB-lite"/>
    </source>
</evidence>
<evidence type="ECO:0000256" key="7">
    <source>
        <dbReference type="ARBA" id="ARBA00022989"/>
    </source>
</evidence>
<evidence type="ECO:0000256" key="2">
    <source>
        <dbReference type="ARBA" id="ARBA00004653"/>
    </source>
</evidence>
<evidence type="ECO:0000256" key="3">
    <source>
        <dbReference type="ARBA" id="ARBA00008640"/>
    </source>
</evidence>
<dbReference type="PANTHER" id="PTHR47549">
    <property type="entry name" value="GOLGI APPARATUS MEMBRANE PROTEIN TVP38-RELATED"/>
    <property type="match status" value="1"/>
</dbReference>
<comment type="function">
    <text evidence="1">Golgi membrane protein involved in vesicular trafficking and spindle migration.</text>
</comment>
<feature type="transmembrane region" description="Helical" evidence="11">
    <location>
        <begin position="163"/>
        <end position="185"/>
    </location>
</feature>
<dbReference type="GO" id="GO:0000139">
    <property type="term" value="C:Golgi membrane"/>
    <property type="evidence" value="ECO:0007669"/>
    <property type="project" value="UniProtKB-SubCell"/>
</dbReference>
<accession>A0AAV9V0N8</accession>
<evidence type="ECO:0000256" key="11">
    <source>
        <dbReference type="SAM" id="Phobius"/>
    </source>
</evidence>
<feature type="transmembrane region" description="Helical" evidence="11">
    <location>
        <begin position="83"/>
        <end position="106"/>
    </location>
</feature>
<dbReference type="GO" id="GO:0000022">
    <property type="term" value="P:mitotic spindle elongation"/>
    <property type="evidence" value="ECO:0007669"/>
    <property type="project" value="TreeGrafter"/>
</dbReference>
<dbReference type="Proteomes" id="UP001373714">
    <property type="component" value="Unassembled WGS sequence"/>
</dbReference>
<evidence type="ECO:0000313" key="13">
    <source>
        <dbReference type="EMBL" id="KAK6352355.1"/>
    </source>
</evidence>
<sequence>MTTELPRNTLYSPPLSPSPLNPSSTIIDAHAPITGTTGTTTRRRQQRARSSSTTSVTSTSTHILNTAWKLKRKAHQYWNRLTLFQKIVGCTILAIVNVLVLLGVVYHEAIFHWFSPIADKWAQLPYGFLILFTWTFISAFPPMIGYSTSITLAGFIYGLPNGWYIAASGTVIGSTAAFLACRLYFRDFAQKMVETDKRFAALSLTLKHDGLKLLCMIRLCPLPYSISNGAMSTFQTVSVWKFAVAGAVASPKLLIHVFVGRQMRVLGDKGEKMDGWTKAVNYGGIILGVVLGMGTGWVIYKRTVRRARELEAEERRRVVAGVGGGRSGEGEGEEVRMGDRDRERDGGMFFDDPVEERLERTLSGGNDGGDGRRRGGSYGDEEGGVHKRRDGIAGRAMGVFNGIFGGVVVDGSRGFGGESEDEEGRLLDGDELMEDEDAEELLVVDDVGR</sequence>
<evidence type="ECO:0000256" key="9">
    <source>
        <dbReference type="ARBA" id="ARBA00023136"/>
    </source>
</evidence>
<evidence type="ECO:0000256" key="6">
    <source>
        <dbReference type="ARBA" id="ARBA00022692"/>
    </source>
</evidence>
<name>A0AAV9V0N8_9PEZI</name>
<keyword evidence="6 11" id="KW-0812">Transmembrane</keyword>
<dbReference type="EMBL" id="JAVHNS010000006">
    <property type="protein sequence ID" value="KAK6352355.1"/>
    <property type="molecule type" value="Genomic_DNA"/>
</dbReference>
<dbReference type="GO" id="GO:0016192">
    <property type="term" value="P:vesicle-mediated transport"/>
    <property type="evidence" value="ECO:0007669"/>
    <property type="project" value="TreeGrafter"/>
</dbReference>
<feature type="compositionally biased region" description="Basic and acidic residues" evidence="10">
    <location>
        <begin position="333"/>
        <end position="346"/>
    </location>
</feature>
<keyword evidence="8" id="KW-0333">Golgi apparatus</keyword>
<dbReference type="PANTHER" id="PTHR47549:SF1">
    <property type="entry name" value="GOLGI APPARATUS MEMBRANE PROTEIN TVP38"/>
    <property type="match status" value="1"/>
</dbReference>
<dbReference type="Pfam" id="PF09335">
    <property type="entry name" value="VTT_dom"/>
    <property type="match status" value="1"/>
</dbReference>
<keyword evidence="9 11" id="KW-0472">Membrane</keyword>
<evidence type="ECO:0000256" key="5">
    <source>
        <dbReference type="ARBA" id="ARBA00020673"/>
    </source>
</evidence>
<reference evidence="13 14" key="1">
    <citation type="submission" date="2019-10" db="EMBL/GenBank/DDBJ databases">
        <authorList>
            <person name="Palmer J.M."/>
        </authorList>
    </citation>
    <scope>NUCLEOTIDE SEQUENCE [LARGE SCALE GENOMIC DNA]</scope>
    <source>
        <strain evidence="13 14">TWF730</strain>
    </source>
</reference>
<evidence type="ECO:0000256" key="1">
    <source>
        <dbReference type="ARBA" id="ARBA00002978"/>
    </source>
</evidence>
<dbReference type="InterPro" id="IPR051076">
    <property type="entry name" value="Golgi_membrane_TVP38/TMEM64"/>
</dbReference>
<feature type="compositionally biased region" description="Acidic residues" evidence="10">
    <location>
        <begin position="418"/>
        <end position="439"/>
    </location>
</feature>
<feature type="transmembrane region" description="Helical" evidence="11">
    <location>
        <begin position="279"/>
        <end position="300"/>
    </location>
</feature>
<comment type="caution">
    <text evidence="13">The sequence shown here is derived from an EMBL/GenBank/DDBJ whole genome shotgun (WGS) entry which is preliminary data.</text>
</comment>
<protein>
    <recommendedName>
        <fullName evidence="4">Golgi apparatus membrane protein TVP38</fullName>
    </recommendedName>
    <alternativeName>
        <fullName evidence="5">Golgi apparatus membrane protein tvp38</fullName>
    </alternativeName>
</protein>
<feature type="compositionally biased region" description="Low complexity" evidence="10">
    <location>
        <begin position="48"/>
        <end position="57"/>
    </location>
</feature>
<comment type="subcellular location">
    <subcellularLocation>
        <location evidence="2">Golgi apparatus membrane</location>
        <topology evidence="2">Multi-pass membrane protein</topology>
    </subcellularLocation>
</comment>
<comment type="similarity">
    <text evidence="3">Belongs to the TVP38/TMEM64 family.</text>
</comment>